<dbReference type="EC" id="2.7.7.7" evidence="1"/>
<dbReference type="Proteomes" id="UP000275137">
    <property type="component" value="Unassembled WGS sequence"/>
</dbReference>
<evidence type="ECO:0000313" key="2">
    <source>
        <dbReference type="Proteomes" id="UP000275137"/>
    </source>
</evidence>
<comment type="caution">
    <text evidence="1">The sequence shown here is derived from an EMBL/GenBank/DDBJ whole genome shotgun (WGS) entry which is preliminary data.</text>
</comment>
<reference evidence="1 2" key="1">
    <citation type="submission" date="2018-10" db="EMBL/GenBank/DDBJ databases">
        <authorList>
            <person name="Chen W.-M."/>
        </authorList>
    </citation>
    <scope>NUCLEOTIDE SEQUENCE [LARGE SCALE GENOMIC DNA]</scope>
    <source>
        <strain evidence="1 2">H-5</strain>
    </source>
</reference>
<dbReference type="GO" id="GO:0006261">
    <property type="term" value="P:DNA-templated DNA replication"/>
    <property type="evidence" value="ECO:0007669"/>
    <property type="project" value="TreeGrafter"/>
</dbReference>
<keyword evidence="2" id="KW-1185">Reference proteome</keyword>
<dbReference type="InterPro" id="IPR050238">
    <property type="entry name" value="DNA_Rep/Repair_Clamp_Loader"/>
</dbReference>
<gene>
    <name evidence="1" type="primary">holB</name>
    <name evidence="1" type="ORF">ED236_10425</name>
</gene>
<keyword evidence="1" id="KW-0808">Transferase</keyword>
<dbReference type="Gene3D" id="3.40.50.300">
    <property type="entry name" value="P-loop containing nucleotide triphosphate hydrolases"/>
    <property type="match status" value="1"/>
</dbReference>
<dbReference type="SUPFAM" id="SSF52540">
    <property type="entry name" value="P-loop containing nucleoside triphosphate hydrolases"/>
    <property type="match status" value="1"/>
</dbReference>
<name>A0A3N0UXN2_9PROT</name>
<dbReference type="NCBIfam" id="TIGR00678">
    <property type="entry name" value="holB"/>
    <property type="match status" value="1"/>
</dbReference>
<protein>
    <submittedName>
        <fullName evidence="1">DNA polymerase III subunit delta</fullName>
        <ecNumber evidence="1">2.7.7.7</ecNumber>
    </submittedName>
</protein>
<dbReference type="InterPro" id="IPR027417">
    <property type="entry name" value="P-loop_NTPase"/>
</dbReference>
<dbReference type="RefSeq" id="WP_123237923.1">
    <property type="nucleotide sequence ID" value="NZ_RJVP01000006.1"/>
</dbReference>
<dbReference type="InterPro" id="IPR004622">
    <property type="entry name" value="DNA_pol_HolB"/>
</dbReference>
<organism evidence="1 2">
    <name type="scientific">Pseudomethylobacillus aquaticus</name>
    <dbReference type="NCBI Taxonomy" id="2676064"/>
    <lineage>
        <taxon>Bacteria</taxon>
        <taxon>Pseudomonadati</taxon>
        <taxon>Pseudomonadota</taxon>
        <taxon>Betaproteobacteria</taxon>
        <taxon>Nitrosomonadales</taxon>
        <taxon>Methylophilaceae</taxon>
        <taxon>Pseudomethylobacillus</taxon>
    </lineage>
</organism>
<dbReference type="Pfam" id="PF13177">
    <property type="entry name" value="DNA_pol3_delta2"/>
    <property type="match status" value="1"/>
</dbReference>
<dbReference type="GO" id="GO:0003887">
    <property type="term" value="F:DNA-directed DNA polymerase activity"/>
    <property type="evidence" value="ECO:0007669"/>
    <property type="project" value="UniProtKB-EC"/>
</dbReference>
<accession>A0A3N0UXN2</accession>
<dbReference type="AlphaFoldDB" id="A0A3N0UXN2"/>
<dbReference type="PANTHER" id="PTHR11669:SF8">
    <property type="entry name" value="DNA POLYMERASE III SUBUNIT DELTA"/>
    <property type="match status" value="1"/>
</dbReference>
<evidence type="ECO:0000313" key="1">
    <source>
        <dbReference type="EMBL" id="ROH85270.1"/>
    </source>
</evidence>
<dbReference type="EMBL" id="RJVP01000006">
    <property type="protein sequence ID" value="ROH85270.1"/>
    <property type="molecule type" value="Genomic_DNA"/>
</dbReference>
<proteinExistence type="predicted"/>
<sequence>MSVASLLPWHHALWQRLQSGQARQAHAWLLRGRSGIGKVDFALHWSRAWLCETPTTDSMACGRCSSCNWFEQGNHPDFRLLTLTQEDEAEGSTTRKKATQISIAQVRALGSFFELSSHRAQRNRLVVIHPAEALNNSAANALLKMLEEPPADMRFILVSHQSHLLLPTVISRCRIVDMPMPTREQATHWLQSRGMQDAEQLLDLAGGAPLQLTAGQMPEAKQTAQITQMLAQGERLNPYTLATSCVALGMETAIDMLQKWVHDLLSVRLAGEVRYYRHEQLAALAARADLAALLGLEQRLRQARRLASHPLNATLQFEALLLHYMQLFTLKTA</sequence>
<dbReference type="GO" id="GO:0008408">
    <property type="term" value="F:3'-5' exonuclease activity"/>
    <property type="evidence" value="ECO:0007669"/>
    <property type="project" value="InterPro"/>
</dbReference>
<dbReference type="PANTHER" id="PTHR11669">
    <property type="entry name" value="REPLICATION FACTOR C / DNA POLYMERASE III GAMMA-TAU SUBUNIT"/>
    <property type="match status" value="1"/>
</dbReference>
<dbReference type="GO" id="GO:0009360">
    <property type="term" value="C:DNA polymerase III complex"/>
    <property type="evidence" value="ECO:0007669"/>
    <property type="project" value="TreeGrafter"/>
</dbReference>
<keyword evidence="1" id="KW-0548">Nucleotidyltransferase</keyword>